<dbReference type="Gene3D" id="2.60.40.1180">
    <property type="entry name" value="Golgi alpha-mannosidase II"/>
    <property type="match status" value="1"/>
</dbReference>
<dbReference type="NCBIfam" id="NF003811">
    <property type="entry name" value="PRK05402.1"/>
    <property type="match status" value="1"/>
</dbReference>
<dbReference type="InterPro" id="IPR044143">
    <property type="entry name" value="GlgB_N_E_set_prok"/>
</dbReference>
<feature type="compositionally biased region" description="Low complexity" evidence="11">
    <location>
        <begin position="791"/>
        <end position="809"/>
    </location>
</feature>
<dbReference type="EC" id="2.4.1.18" evidence="10"/>
<gene>
    <name evidence="10 13" type="primary">glgB</name>
    <name evidence="13" type="ORF">J5V48_02975</name>
</gene>
<evidence type="ECO:0000256" key="6">
    <source>
        <dbReference type="ARBA" id="ARBA00022676"/>
    </source>
</evidence>
<dbReference type="Proteomes" id="UP000731465">
    <property type="component" value="Unassembled WGS sequence"/>
</dbReference>
<keyword evidence="5 10" id="KW-0321">Glycogen metabolism</keyword>
<dbReference type="PANTHER" id="PTHR43651:SF3">
    <property type="entry name" value="1,4-ALPHA-GLUCAN-BRANCHING ENZYME"/>
    <property type="match status" value="1"/>
</dbReference>
<evidence type="ECO:0000256" key="8">
    <source>
        <dbReference type="ARBA" id="ARBA00023056"/>
    </source>
</evidence>
<dbReference type="Pfam" id="PF00128">
    <property type="entry name" value="Alpha-amylase"/>
    <property type="match status" value="1"/>
</dbReference>
<dbReference type="RefSeq" id="WP_219936962.1">
    <property type="nucleotide sequence ID" value="NZ_JAGFNY010000006.1"/>
</dbReference>
<dbReference type="GO" id="GO:0003844">
    <property type="term" value="F:1,4-alpha-glucan branching enzyme activity"/>
    <property type="evidence" value="ECO:0007669"/>
    <property type="project" value="UniProtKB-EC"/>
</dbReference>
<dbReference type="InterPro" id="IPR013783">
    <property type="entry name" value="Ig-like_fold"/>
</dbReference>
<dbReference type="Pfam" id="PF02806">
    <property type="entry name" value="Alpha-amylase_C"/>
    <property type="match status" value="1"/>
</dbReference>
<comment type="similarity">
    <text evidence="4 10">Belongs to the glycosyl hydrolase 13 family. GlgB subfamily.</text>
</comment>
<dbReference type="Pfam" id="PF22019">
    <property type="entry name" value="GlgB_N"/>
    <property type="match status" value="1"/>
</dbReference>
<accession>A0ABS7DH32</accession>
<keyword evidence="9 10" id="KW-0119">Carbohydrate metabolism</keyword>
<feature type="compositionally biased region" description="Basic and acidic residues" evidence="11">
    <location>
        <begin position="728"/>
        <end position="756"/>
    </location>
</feature>
<evidence type="ECO:0000259" key="12">
    <source>
        <dbReference type="SMART" id="SM00642"/>
    </source>
</evidence>
<dbReference type="InterPro" id="IPR013780">
    <property type="entry name" value="Glyco_hydro_b"/>
</dbReference>
<dbReference type="SUPFAM" id="SSF51445">
    <property type="entry name" value="(Trans)glycosidases"/>
    <property type="match status" value="1"/>
</dbReference>
<dbReference type="PIRSF" id="PIRSF000463">
    <property type="entry name" value="GlgB"/>
    <property type="match status" value="1"/>
</dbReference>
<dbReference type="InterPro" id="IPR006048">
    <property type="entry name" value="A-amylase/branching_C"/>
</dbReference>
<feature type="domain" description="Glycosyl hydrolase family 13 catalytic" evidence="12">
    <location>
        <begin position="246"/>
        <end position="602"/>
    </location>
</feature>
<dbReference type="HAMAP" id="MF_00685">
    <property type="entry name" value="GlgB"/>
    <property type="match status" value="1"/>
</dbReference>
<organism evidence="13 14">
    <name type="scientific">Succinivibrio faecicola</name>
    <dbReference type="NCBI Taxonomy" id="2820300"/>
    <lineage>
        <taxon>Bacteria</taxon>
        <taxon>Pseudomonadati</taxon>
        <taxon>Pseudomonadota</taxon>
        <taxon>Gammaproteobacteria</taxon>
        <taxon>Aeromonadales</taxon>
        <taxon>Succinivibrionaceae</taxon>
        <taxon>Succinivibrio</taxon>
    </lineage>
</organism>
<dbReference type="NCBIfam" id="NF008967">
    <property type="entry name" value="PRK12313.1"/>
    <property type="match status" value="1"/>
</dbReference>
<dbReference type="CDD" id="cd11322">
    <property type="entry name" value="AmyAc_Glg_BE"/>
    <property type="match status" value="1"/>
</dbReference>
<keyword evidence="14" id="KW-1185">Reference proteome</keyword>
<feature type="compositionally biased region" description="Low complexity" evidence="11">
    <location>
        <begin position="772"/>
        <end position="783"/>
    </location>
</feature>
<reference evidence="13 14" key="1">
    <citation type="submission" date="2021-03" db="EMBL/GenBank/DDBJ databases">
        <title>Succinivibrio sp. nov. isolated from feces of cow.</title>
        <authorList>
            <person name="Choi J.-Y."/>
        </authorList>
    </citation>
    <scope>NUCLEOTIDE SEQUENCE [LARGE SCALE GENOMIC DNA]</scope>
    <source>
        <strain evidence="13 14">AGMB01872</strain>
    </source>
</reference>
<dbReference type="EMBL" id="JAGFNY010000006">
    <property type="protein sequence ID" value="MBW7569851.1"/>
    <property type="molecule type" value="Genomic_DNA"/>
</dbReference>
<evidence type="ECO:0000256" key="4">
    <source>
        <dbReference type="ARBA" id="ARBA00009000"/>
    </source>
</evidence>
<comment type="subunit">
    <text evidence="10">Monomer.</text>
</comment>
<dbReference type="PANTHER" id="PTHR43651">
    <property type="entry name" value="1,4-ALPHA-GLUCAN-BRANCHING ENZYME"/>
    <property type="match status" value="1"/>
</dbReference>
<comment type="catalytic activity">
    <reaction evidence="1 10">
        <text>Transfers a segment of a (1-&gt;4)-alpha-D-glucan chain to a primary hydroxy group in a similar glucan chain.</text>
        <dbReference type="EC" id="2.4.1.18"/>
    </reaction>
</comment>
<feature type="active site" description="Nucleophile" evidence="10">
    <location>
        <position position="403"/>
    </location>
</feature>
<protein>
    <recommendedName>
        <fullName evidence="10">1,4-alpha-glucan branching enzyme GlgB</fullName>
        <ecNumber evidence="10">2.4.1.18</ecNumber>
    </recommendedName>
    <alternativeName>
        <fullName evidence="10">1,4-alpha-D-glucan:1,4-alpha-D-glucan 6-glucosyl-transferase</fullName>
    </alternativeName>
    <alternativeName>
        <fullName evidence="10">Alpha-(1-&gt;4)-glucan branching enzyme</fullName>
    </alternativeName>
    <alternativeName>
        <fullName evidence="10">Glycogen branching enzyme</fullName>
        <shortName evidence="10">BE</shortName>
    </alternativeName>
</protein>
<evidence type="ECO:0000256" key="5">
    <source>
        <dbReference type="ARBA" id="ARBA00022600"/>
    </source>
</evidence>
<evidence type="ECO:0000256" key="9">
    <source>
        <dbReference type="ARBA" id="ARBA00023277"/>
    </source>
</evidence>
<dbReference type="Pfam" id="PF02922">
    <property type="entry name" value="CBM_48"/>
    <property type="match status" value="1"/>
</dbReference>
<evidence type="ECO:0000256" key="3">
    <source>
        <dbReference type="ARBA" id="ARBA00004964"/>
    </source>
</evidence>
<evidence type="ECO:0000256" key="1">
    <source>
        <dbReference type="ARBA" id="ARBA00000826"/>
    </source>
</evidence>
<dbReference type="InterPro" id="IPR017853">
    <property type="entry name" value="GH"/>
</dbReference>
<evidence type="ECO:0000256" key="11">
    <source>
        <dbReference type="SAM" id="MobiDB-lite"/>
    </source>
</evidence>
<dbReference type="InterPro" id="IPR004193">
    <property type="entry name" value="Glyco_hydro_13_N"/>
</dbReference>
<feature type="active site" description="Proton donor" evidence="10">
    <location>
        <position position="456"/>
    </location>
</feature>
<sequence>MLIDDLNNARVGNPFETLGLQKVEGQNGYVLRAWLPDAKGVDVYTIDGKNKVATLNLVNPDGLFEVQLNVDQPFHYMFKVYYQDSQVDVIDPYQFRDEAFYGLSTMNEDPANIYKTLGAQLIEVEIDGVKIKGTKFAVYAPSATAVSVIGDFNFWDGRRLPMARSLLGHWVLFVPGLGAGLRYKYEIKDPYGNRLPHKADPVGFFHEQYPSFASIISDQNSYTWHDQEWQKSQLNNKLEQPISIYELHLGSWKRDDNGQPLSYRELAVDLLNYVKEMGYTHIELMPIMEHPFSGSWGYQPTGLFAPTSRFGSIDDFKFFVDTFHQNGIGVILDWVPAHFPTDAFGLAKFDGTCVYEYEDPRRGWHPDWNSLIYDFGRDTVRRFLIASALVWLDKYHIDGLRVDAVASMLYWDYSRKDGEWIPNVDGGNINYEAVSFLKWFNEEVYKKYPHAMTIAEESTAFTGVSRPTYAGGLGFAFKWNMGWMHDSLEYMQTDPFFRKYHHGEMSFSMIYAYNENFVLSISHDEVTHGKHSLLYKMPGDEWQQAANLRAYLGFQYAHPGKKLNFMGSEFGQGSEWNEASQLDWWLLKYPKHQGIQKLVKDLNNLYRREPALWKTDYDPESFRWLDVNDAEHSVFAMMRSNGDDHIFSVTNFTPVPYVAYRLGVPEPGTYEVIFDSDSKEYWGSGYGTGSVRVVASNISWQNNYHSIVLDLPPLSTIFIKKVDEKKNKLEDKSEKSAPKVEAKKSTAKKTTEKAATEKSATSKKAAEKKPSAKTASKSSTAKKAPAKKSATKSSTAKASGTAKKTASSK</sequence>
<dbReference type="SUPFAM" id="SSF51011">
    <property type="entry name" value="Glycosyl hydrolase domain"/>
    <property type="match status" value="1"/>
</dbReference>
<dbReference type="InterPro" id="IPR006407">
    <property type="entry name" value="GlgB"/>
</dbReference>
<keyword evidence="6 10" id="KW-0328">Glycosyltransferase</keyword>
<dbReference type="CDD" id="cd02855">
    <property type="entry name" value="E_set_GBE_prok_N"/>
    <property type="match status" value="1"/>
</dbReference>
<comment type="function">
    <text evidence="2 10">Catalyzes the formation of the alpha-1,6-glucosidic linkages in glycogen by scission of a 1,4-alpha-linked oligosaccharide from growing alpha-1,4-glucan chains and the subsequent attachment of the oligosaccharide to the alpha-1,6 position.</text>
</comment>
<comment type="pathway">
    <text evidence="3 10">Glycan biosynthesis; glycogen biosynthesis.</text>
</comment>
<dbReference type="InterPro" id="IPR014756">
    <property type="entry name" value="Ig_E-set"/>
</dbReference>
<dbReference type="InterPro" id="IPR037439">
    <property type="entry name" value="Branching_enzy"/>
</dbReference>
<dbReference type="SUPFAM" id="SSF81296">
    <property type="entry name" value="E set domains"/>
    <property type="match status" value="1"/>
</dbReference>
<dbReference type="NCBIfam" id="TIGR01515">
    <property type="entry name" value="branching_enzym"/>
    <property type="match status" value="1"/>
</dbReference>
<proteinExistence type="inferred from homology"/>
<dbReference type="InterPro" id="IPR006047">
    <property type="entry name" value="GH13_cat_dom"/>
</dbReference>
<evidence type="ECO:0000313" key="14">
    <source>
        <dbReference type="Proteomes" id="UP000731465"/>
    </source>
</evidence>
<dbReference type="Gene3D" id="3.20.20.80">
    <property type="entry name" value="Glycosidases"/>
    <property type="match status" value="1"/>
</dbReference>
<comment type="caution">
    <text evidence="13">The sequence shown here is derived from an EMBL/GenBank/DDBJ whole genome shotgun (WGS) entry which is preliminary data.</text>
</comment>
<dbReference type="InterPro" id="IPR054169">
    <property type="entry name" value="GlgB_N"/>
</dbReference>
<keyword evidence="7 10" id="KW-0808">Transferase</keyword>
<evidence type="ECO:0000256" key="10">
    <source>
        <dbReference type="HAMAP-Rule" id="MF_00685"/>
    </source>
</evidence>
<keyword evidence="8 10" id="KW-0320">Glycogen biosynthesis</keyword>
<evidence type="ECO:0000256" key="7">
    <source>
        <dbReference type="ARBA" id="ARBA00022679"/>
    </source>
</evidence>
<evidence type="ECO:0000313" key="13">
    <source>
        <dbReference type="EMBL" id="MBW7569851.1"/>
    </source>
</evidence>
<feature type="region of interest" description="Disordered" evidence="11">
    <location>
        <begin position="728"/>
        <end position="809"/>
    </location>
</feature>
<name>A0ABS7DH32_9GAMM</name>
<dbReference type="SMART" id="SM00642">
    <property type="entry name" value="Aamy"/>
    <property type="match status" value="1"/>
</dbReference>
<dbReference type="Gene3D" id="2.60.40.10">
    <property type="entry name" value="Immunoglobulins"/>
    <property type="match status" value="2"/>
</dbReference>
<evidence type="ECO:0000256" key="2">
    <source>
        <dbReference type="ARBA" id="ARBA00002953"/>
    </source>
</evidence>